<accession>E0CW21</accession>
<proteinExistence type="predicted"/>
<evidence type="ECO:0000256" key="1">
    <source>
        <dbReference type="SAM" id="Phobius"/>
    </source>
</evidence>
<evidence type="ECO:0000313" key="2">
    <source>
        <dbReference type="EMBL" id="CBI23451.3"/>
    </source>
</evidence>
<sequence>MFQSGRRHVLNELIYIYIYIYIYIHISCICVWVIMENLKDSYNWYQSIFVVPIFTKTLFLKTQTKDPRKTTENLGQ</sequence>
<gene>
    <name evidence="2" type="ORF">VIT_00s0262g00100</name>
</gene>
<organism evidence="2 3">
    <name type="scientific">Vitis vinifera</name>
    <name type="common">Grape</name>
    <dbReference type="NCBI Taxonomy" id="29760"/>
    <lineage>
        <taxon>Eukaryota</taxon>
        <taxon>Viridiplantae</taxon>
        <taxon>Streptophyta</taxon>
        <taxon>Embryophyta</taxon>
        <taxon>Tracheophyta</taxon>
        <taxon>Spermatophyta</taxon>
        <taxon>Magnoliopsida</taxon>
        <taxon>eudicotyledons</taxon>
        <taxon>Gunneridae</taxon>
        <taxon>Pentapetalae</taxon>
        <taxon>rosids</taxon>
        <taxon>Vitales</taxon>
        <taxon>Vitaceae</taxon>
        <taxon>Viteae</taxon>
        <taxon>Vitis</taxon>
    </lineage>
</organism>
<keyword evidence="1" id="KW-1133">Transmembrane helix</keyword>
<evidence type="ECO:0000313" key="3">
    <source>
        <dbReference type="Proteomes" id="UP000009183"/>
    </source>
</evidence>
<dbReference type="HOGENOM" id="CLU_2659602_0_0_1"/>
<keyword evidence="1" id="KW-0812">Transmembrane</keyword>
<dbReference type="PaxDb" id="29760-VIT_00s0262g00100.t01"/>
<keyword evidence="1" id="KW-0472">Membrane</keyword>
<dbReference type="EMBL" id="FN595266">
    <property type="protein sequence ID" value="CBI23451.3"/>
    <property type="molecule type" value="Genomic_DNA"/>
</dbReference>
<dbReference type="AlphaFoldDB" id="E0CW21"/>
<feature type="transmembrane region" description="Helical" evidence="1">
    <location>
        <begin position="12"/>
        <end position="35"/>
    </location>
</feature>
<protein>
    <submittedName>
        <fullName evidence="2">Uncharacterized protein</fullName>
    </submittedName>
</protein>
<reference evidence="3" key="1">
    <citation type="journal article" date="2007" name="Nature">
        <title>The grapevine genome sequence suggests ancestral hexaploidization in major angiosperm phyla.</title>
        <authorList>
            <consortium name="The French-Italian Public Consortium for Grapevine Genome Characterization."/>
            <person name="Jaillon O."/>
            <person name="Aury J.-M."/>
            <person name="Noel B."/>
            <person name="Policriti A."/>
            <person name="Clepet C."/>
            <person name="Casagrande A."/>
            <person name="Choisne N."/>
            <person name="Aubourg S."/>
            <person name="Vitulo N."/>
            <person name="Jubin C."/>
            <person name="Vezzi A."/>
            <person name="Legeai F."/>
            <person name="Hugueney P."/>
            <person name="Dasilva C."/>
            <person name="Horner D."/>
            <person name="Mica E."/>
            <person name="Jublot D."/>
            <person name="Poulain J."/>
            <person name="Bruyere C."/>
            <person name="Billault A."/>
            <person name="Segurens B."/>
            <person name="Gouyvenoux M."/>
            <person name="Ugarte E."/>
            <person name="Cattonaro F."/>
            <person name="Anthouard V."/>
            <person name="Vico V."/>
            <person name="Del Fabbro C."/>
            <person name="Alaux M."/>
            <person name="Di Gaspero G."/>
            <person name="Dumas V."/>
            <person name="Felice N."/>
            <person name="Paillard S."/>
            <person name="Juman I."/>
            <person name="Moroldo M."/>
            <person name="Scalabrin S."/>
            <person name="Canaguier A."/>
            <person name="Le Clainche I."/>
            <person name="Malacrida G."/>
            <person name="Durand E."/>
            <person name="Pesole G."/>
            <person name="Laucou V."/>
            <person name="Chatelet P."/>
            <person name="Merdinoglu D."/>
            <person name="Delledonne M."/>
            <person name="Pezzotti M."/>
            <person name="Lecharny A."/>
            <person name="Scarpelli C."/>
            <person name="Artiguenave F."/>
            <person name="Pe M.E."/>
            <person name="Valle G."/>
            <person name="Morgante M."/>
            <person name="Caboche M."/>
            <person name="Adam-Blondon A.-F."/>
            <person name="Weissenbach J."/>
            <person name="Quetier F."/>
            <person name="Wincker P."/>
        </authorList>
    </citation>
    <scope>NUCLEOTIDE SEQUENCE [LARGE SCALE GENOMIC DNA]</scope>
    <source>
        <strain evidence="3">cv. Pinot noir / PN40024</strain>
    </source>
</reference>
<dbReference type="InParanoid" id="E0CW21"/>
<keyword evidence="3" id="KW-1185">Reference proteome</keyword>
<name>E0CW21_VITVI</name>
<dbReference type="Proteomes" id="UP000009183">
    <property type="component" value="Unassembled WGS sequence, unordered"/>
</dbReference>